<dbReference type="GO" id="GO:0005524">
    <property type="term" value="F:ATP binding"/>
    <property type="evidence" value="ECO:0007669"/>
    <property type="project" value="UniProtKB-KW"/>
</dbReference>
<keyword evidence="2" id="KW-0067">ATP-binding</keyword>
<dbReference type="Pfam" id="PF00005">
    <property type="entry name" value="ABC_tran"/>
    <property type="match status" value="1"/>
</dbReference>
<dbReference type="SUPFAM" id="SSF52540">
    <property type="entry name" value="P-loop containing nucleoside triphosphate hydrolases"/>
    <property type="match status" value="1"/>
</dbReference>
<evidence type="ECO:0000313" key="4">
    <source>
        <dbReference type="EMBL" id="KAL3511977.1"/>
    </source>
</evidence>
<dbReference type="PANTHER" id="PTHR24223">
    <property type="entry name" value="ATP-BINDING CASSETTE SUB-FAMILY C"/>
    <property type="match status" value="1"/>
</dbReference>
<feature type="domain" description="ABC transporter" evidence="3">
    <location>
        <begin position="57"/>
        <end position="100"/>
    </location>
</feature>
<dbReference type="Gene3D" id="3.40.50.300">
    <property type="entry name" value="P-loop containing nucleotide triphosphate hydrolases"/>
    <property type="match status" value="1"/>
</dbReference>
<keyword evidence="5" id="KW-1185">Reference proteome</keyword>
<evidence type="ECO:0000256" key="1">
    <source>
        <dbReference type="ARBA" id="ARBA00022741"/>
    </source>
</evidence>
<gene>
    <name evidence="4" type="ORF">ACH5RR_024694</name>
</gene>
<sequence length="155" mass="17031">MQQHCYHCLLKSRCICMKAFVSSGRLSKYLSTSECKPEIEKEVTIRILIWCWTMLLFPFQKGHLVVVIGEVASGKSSLISLILGEMRLINGSIHLTGSPTYVPQVLRFLQACTLDLDIALMMGGDMACIGEKGINLAGGQRSTSCTCQVNITCVV</sequence>
<evidence type="ECO:0000259" key="3">
    <source>
        <dbReference type="Pfam" id="PF00005"/>
    </source>
</evidence>
<keyword evidence="1" id="KW-0547">Nucleotide-binding</keyword>
<proteinExistence type="predicted"/>
<evidence type="ECO:0000256" key="2">
    <source>
        <dbReference type="ARBA" id="ARBA00022840"/>
    </source>
</evidence>
<organism evidence="4 5">
    <name type="scientific">Cinchona calisaya</name>
    <dbReference type="NCBI Taxonomy" id="153742"/>
    <lineage>
        <taxon>Eukaryota</taxon>
        <taxon>Viridiplantae</taxon>
        <taxon>Streptophyta</taxon>
        <taxon>Embryophyta</taxon>
        <taxon>Tracheophyta</taxon>
        <taxon>Spermatophyta</taxon>
        <taxon>Magnoliopsida</taxon>
        <taxon>eudicotyledons</taxon>
        <taxon>Gunneridae</taxon>
        <taxon>Pentapetalae</taxon>
        <taxon>asterids</taxon>
        <taxon>lamiids</taxon>
        <taxon>Gentianales</taxon>
        <taxon>Rubiaceae</taxon>
        <taxon>Cinchonoideae</taxon>
        <taxon>Cinchoneae</taxon>
        <taxon>Cinchona</taxon>
    </lineage>
</organism>
<comment type="caution">
    <text evidence="4">The sequence shown here is derived from an EMBL/GenBank/DDBJ whole genome shotgun (WGS) entry which is preliminary data.</text>
</comment>
<protein>
    <recommendedName>
        <fullName evidence="3">ABC transporter domain-containing protein</fullName>
    </recommendedName>
</protein>
<dbReference type="PANTHER" id="PTHR24223:SF330">
    <property type="entry name" value="ATP-BINDING CASSETTE SUB-FAMILY C MEMBER 10"/>
    <property type="match status" value="1"/>
</dbReference>
<dbReference type="EMBL" id="JBJUIK010000011">
    <property type="protein sequence ID" value="KAL3511977.1"/>
    <property type="molecule type" value="Genomic_DNA"/>
</dbReference>
<dbReference type="InterPro" id="IPR003439">
    <property type="entry name" value="ABC_transporter-like_ATP-bd"/>
</dbReference>
<dbReference type="InterPro" id="IPR027417">
    <property type="entry name" value="P-loop_NTPase"/>
</dbReference>
<reference evidence="4 5" key="1">
    <citation type="submission" date="2024-11" db="EMBL/GenBank/DDBJ databases">
        <title>A near-complete genome assembly of Cinchona calisaya.</title>
        <authorList>
            <person name="Lian D.C."/>
            <person name="Zhao X.W."/>
            <person name="Wei L."/>
        </authorList>
    </citation>
    <scope>NUCLEOTIDE SEQUENCE [LARGE SCALE GENOMIC DNA]</scope>
    <source>
        <tissue evidence="4">Nenye</tissue>
    </source>
</reference>
<dbReference type="Proteomes" id="UP001630127">
    <property type="component" value="Unassembled WGS sequence"/>
</dbReference>
<name>A0ABD2YXG6_9GENT</name>
<evidence type="ECO:0000313" key="5">
    <source>
        <dbReference type="Proteomes" id="UP001630127"/>
    </source>
</evidence>
<accession>A0ABD2YXG6</accession>
<dbReference type="InterPro" id="IPR050173">
    <property type="entry name" value="ABC_transporter_C-like"/>
</dbReference>
<dbReference type="AlphaFoldDB" id="A0ABD2YXG6"/>